<evidence type="ECO:0000256" key="4">
    <source>
        <dbReference type="RuleBase" id="RU361153"/>
    </source>
</evidence>
<keyword evidence="3 4" id="KW-0326">Glycosidase</keyword>
<dbReference type="Pfam" id="PF18564">
    <property type="entry name" value="Glyco_hydro_5_C"/>
    <property type="match status" value="1"/>
</dbReference>
<keyword evidence="5" id="KW-0732">Signal</keyword>
<dbReference type="PANTHER" id="PTHR31308">
    <property type="match status" value="1"/>
</dbReference>
<reference evidence="8 9" key="1">
    <citation type="journal article" date="2008" name="PLoS Genet.">
        <title>Genomic islands in the pathogenic filamentous fungus Aspergillus fumigatus.</title>
        <authorList>
            <person name="Fedorova N.D."/>
            <person name="Khaldi N."/>
            <person name="Joardar V.S."/>
            <person name="Maiti R."/>
            <person name="Amedeo P."/>
            <person name="Anderson M.J."/>
            <person name="Crabtree J."/>
            <person name="Silva J.C."/>
            <person name="Badger J.H."/>
            <person name="Albarraq A."/>
            <person name="Angiuoli S."/>
            <person name="Bussey H."/>
            <person name="Bowyer P."/>
            <person name="Cotty P.J."/>
            <person name="Dyer P.S."/>
            <person name="Egan A."/>
            <person name="Galens K."/>
            <person name="Fraser-Liggett C.M."/>
            <person name="Haas B.J."/>
            <person name="Inman J.M."/>
            <person name="Kent R."/>
            <person name="Lemieux S."/>
            <person name="Malavazi I."/>
            <person name="Orvis J."/>
            <person name="Roemer T."/>
            <person name="Ronning C.M."/>
            <person name="Sundaram J.P."/>
            <person name="Sutton G."/>
            <person name="Turner G."/>
            <person name="Venter J.C."/>
            <person name="White O.R."/>
            <person name="Whitty B.R."/>
            <person name="Youngman P."/>
            <person name="Wolfe K.H."/>
            <person name="Goldman G.H."/>
            <person name="Wortman J.R."/>
            <person name="Jiang B."/>
            <person name="Denning D.W."/>
            <person name="Nierman W.C."/>
        </authorList>
    </citation>
    <scope>NUCLEOTIDE SEQUENCE [LARGE SCALE GENOMIC DNA]</scope>
    <source>
        <strain evidence="9">CBS 144.89 / FGSC A1163 / CEA10</strain>
    </source>
</reference>
<evidence type="ECO:0000259" key="6">
    <source>
        <dbReference type="Pfam" id="PF00150"/>
    </source>
</evidence>
<dbReference type="VEuPathDB" id="FungiDB:AFUB_049020"/>
<dbReference type="Pfam" id="PF00150">
    <property type="entry name" value="Cellulase"/>
    <property type="match status" value="2"/>
</dbReference>
<dbReference type="Gene3D" id="2.60.40.1180">
    <property type="entry name" value="Golgi alpha-mannosidase II"/>
    <property type="match status" value="1"/>
</dbReference>
<feature type="signal peptide" evidence="5">
    <location>
        <begin position="1"/>
        <end position="24"/>
    </location>
</feature>
<proteinExistence type="inferred from homology"/>
<dbReference type="GO" id="GO:0016042">
    <property type="term" value="P:lipid catabolic process"/>
    <property type="evidence" value="ECO:0007669"/>
    <property type="project" value="UniProtKB-ARBA"/>
</dbReference>
<comment type="similarity">
    <text evidence="1 4">Belongs to the glycosyl hydrolase 5 (cellulase A) family.</text>
</comment>
<organism evidence="8 9">
    <name type="scientific">Aspergillus fumigatus (strain CBS 144.89 / FGSC A1163 / CEA10)</name>
    <name type="common">Neosartorya fumigata</name>
    <dbReference type="NCBI Taxonomy" id="451804"/>
    <lineage>
        <taxon>Eukaryota</taxon>
        <taxon>Fungi</taxon>
        <taxon>Dikarya</taxon>
        <taxon>Ascomycota</taxon>
        <taxon>Pezizomycotina</taxon>
        <taxon>Eurotiomycetes</taxon>
        <taxon>Eurotiomycetidae</taxon>
        <taxon>Eurotiales</taxon>
        <taxon>Aspergillaceae</taxon>
        <taxon>Aspergillus</taxon>
        <taxon>Aspergillus subgen. Fumigati</taxon>
    </lineage>
</organism>
<dbReference type="InterPro" id="IPR017853">
    <property type="entry name" value="GH"/>
</dbReference>
<feature type="domain" description="Glycoside hydrolase family 5" evidence="6">
    <location>
        <begin position="86"/>
        <end position="146"/>
    </location>
</feature>
<dbReference type="GO" id="GO:0000272">
    <property type="term" value="P:polysaccharide catabolic process"/>
    <property type="evidence" value="ECO:0007669"/>
    <property type="project" value="InterPro"/>
</dbReference>
<dbReference type="AlphaFoldDB" id="B0Y183"/>
<dbReference type="Gene3D" id="3.20.20.80">
    <property type="entry name" value="Glycosidases"/>
    <property type="match status" value="1"/>
</dbReference>
<name>B0Y183_ASPFC</name>
<dbReference type="InterPro" id="IPR052066">
    <property type="entry name" value="Glycosphingolipid_Hydrolases"/>
</dbReference>
<evidence type="ECO:0000313" key="8">
    <source>
        <dbReference type="EMBL" id="EDP50901.1"/>
    </source>
</evidence>
<evidence type="ECO:0000256" key="2">
    <source>
        <dbReference type="ARBA" id="ARBA00022801"/>
    </source>
</evidence>
<keyword evidence="9" id="KW-1185">Reference proteome</keyword>
<evidence type="ECO:0000256" key="3">
    <source>
        <dbReference type="ARBA" id="ARBA00023295"/>
    </source>
</evidence>
<evidence type="ECO:0000256" key="1">
    <source>
        <dbReference type="ARBA" id="ARBA00005641"/>
    </source>
</evidence>
<feature type="domain" description="Glycoside hydrolase family 5" evidence="6">
    <location>
        <begin position="237"/>
        <end position="409"/>
    </location>
</feature>
<dbReference type="EMBL" id="DS499597">
    <property type="protein sequence ID" value="EDP50901.1"/>
    <property type="molecule type" value="Genomic_DNA"/>
</dbReference>
<feature type="domain" description="Glycoside hydrolase family 5 C-terminal" evidence="7">
    <location>
        <begin position="429"/>
        <end position="509"/>
    </location>
</feature>
<keyword evidence="2 4" id="KW-0378">Hydrolase</keyword>
<dbReference type="InterPro" id="IPR013780">
    <property type="entry name" value="Glyco_hydro_b"/>
</dbReference>
<dbReference type="InterPro" id="IPR001547">
    <property type="entry name" value="Glyco_hydro_5"/>
</dbReference>
<dbReference type="HOGENOM" id="CLU_027657_0_0_1"/>
<evidence type="ECO:0000256" key="5">
    <source>
        <dbReference type="SAM" id="SignalP"/>
    </source>
</evidence>
<dbReference type="Proteomes" id="UP000001699">
    <property type="component" value="Unassembled WGS sequence"/>
</dbReference>
<dbReference type="GO" id="GO:0004553">
    <property type="term" value="F:hydrolase activity, hydrolyzing O-glycosyl compounds"/>
    <property type="evidence" value="ECO:0007669"/>
    <property type="project" value="InterPro"/>
</dbReference>
<evidence type="ECO:0000259" key="7">
    <source>
        <dbReference type="Pfam" id="PF18564"/>
    </source>
</evidence>
<dbReference type="PANTHER" id="PTHR31308:SF3">
    <property type="entry name" value="ENDOGLYCOCERAMIDASE"/>
    <property type="match status" value="1"/>
</dbReference>
<evidence type="ECO:0000313" key="9">
    <source>
        <dbReference type="Proteomes" id="UP000001699"/>
    </source>
</evidence>
<gene>
    <name evidence="8" type="ORF">AFUB_049020</name>
</gene>
<accession>B0Y183</accession>
<dbReference type="SUPFAM" id="SSF51445">
    <property type="entry name" value="(Trans)glycosidases"/>
    <property type="match status" value="1"/>
</dbReference>
<dbReference type="InterPro" id="IPR041036">
    <property type="entry name" value="GH5_C"/>
</dbReference>
<protein>
    <submittedName>
        <fullName evidence="8">Endoglycoceramidase, putative</fullName>
    </submittedName>
</protein>
<dbReference type="PhylomeDB" id="B0Y183"/>
<dbReference type="OrthoDB" id="1887033at2759"/>
<sequence length="519" mass="57485">MLFVSITAALLLAVLDTLPAGMQAQDAEGWYKAHPGMARISQVNQDTHQIVDEFGRTRFFHGTNVVMKEPPWYRPFEWAPGVSSFGEQDVQNLHALGLNIVRLGHSWAGAEPVRGQYNQTFLDIMKKQTKLAEDYGLYVLVDVHQDVLARQFCGHGVPDVSRMRGPVGTAATDMAVQWFVKEDWVPGWKMYPFPLKPTPFPVDNKGFPSPQSLCGTVDWSLSYTSAAVCNAFGRLDNNYDGLGDAFAAYWKKLASEYVETTNVVGYNLLNEPWVGDSMADPTLLVPGVADHKVLEGLWNRAAKQIRTVDNDTLIWFEGATIDILSGFNNVPLGDGSKSVHSFHYYSPPQLSSISTTLNNRRKDNERLRTAGVLTELTFWMGENQQMQGLADAMSATDAHMVSWIGWAYENLYNSTSGQPYPELAKHYSRGYPAAVAGTPNSFSFDENSGTFKLQFTSDPNIKAPTEIILPPSTFPNGYKVQVSPDGSVLQYVPNKRTLALFTSSSIKNTINISATVSPR</sequence>
<feature type="chain" id="PRO_5002758118" evidence="5">
    <location>
        <begin position="25"/>
        <end position="519"/>
    </location>
</feature>
<dbReference type="GO" id="GO:1901136">
    <property type="term" value="P:carbohydrate derivative catabolic process"/>
    <property type="evidence" value="ECO:0007669"/>
    <property type="project" value="UniProtKB-ARBA"/>
</dbReference>